<protein>
    <submittedName>
        <fullName evidence="1">Uncharacterized protein</fullName>
    </submittedName>
</protein>
<evidence type="ECO:0000313" key="1">
    <source>
        <dbReference type="EMBL" id="KAK5638024.1"/>
    </source>
</evidence>
<dbReference type="GO" id="GO:0005549">
    <property type="term" value="F:odorant binding"/>
    <property type="evidence" value="ECO:0007669"/>
    <property type="project" value="InterPro"/>
</dbReference>
<dbReference type="InterPro" id="IPR006170">
    <property type="entry name" value="PBP/GOBP"/>
</dbReference>
<reference evidence="1 2" key="1">
    <citation type="journal article" date="2024" name="Insects">
        <title>An Improved Chromosome-Level Genome Assembly of the Firefly Pyrocoelia pectoralis.</title>
        <authorList>
            <person name="Fu X."/>
            <person name="Meyer-Rochow V.B."/>
            <person name="Ballantyne L."/>
            <person name="Zhu X."/>
        </authorList>
    </citation>
    <scope>NUCLEOTIDE SEQUENCE [LARGE SCALE GENOMIC DNA]</scope>
    <source>
        <strain evidence="1">XCY_ONT2</strain>
    </source>
</reference>
<dbReference type="AlphaFoldDB" id="A0AAN7V5Z5"/>
<name>A0AAN7V5Z5_9COLE</name>
<keyword evidence="2" id="KW-1185">Reference proteome</keyword>
<sequence length="113" mass="13017">MLLIATVAGNFISDLEFVERCNETSLITLVNDDTSVTCFIYRLLVRYKLMDGDGGFLIHNIKDSLKEKTMPYLNYVLYECTAINVTNSCERSSIFVECVWEQQVSRNKFLLDL</sequence>
<dbReference type="CDD" id="cd23992">
    <property type="entry name" value="PBP_GOBP"/>
    <property type="match status" value="1"/>
</dbReference>
<dbReference type="Gene3D" id="1.10.238.20">
    <property type="entry name" value="Pheromone/general odorant binding protein domain"/>
    <property type="match status" value="1"/>
</dbReference>
<dbReference type="SUPFAM" id="SSF47565">
    <property type="entry name" value="Insect pheromone/odorant-binding proteins"/>
    <property type="match status" value="1"/>
</dbReference>
<dbReference type="Proteomes" id="UP001329430">
    <property type="component" value="Chromosome 10"/>
</dbReference>
<proteinExistence type="predicted"/>
<organism evidence="1 2">
    <name type="scientific">Pyrocoelia pectoralis</name>
    <dbReference type="NCBI Taxonomy" id="417401"/>
    <lineage>
        <taxon>Eukaryota</taxon>
        <taxon>Metazoa</taxon>
        <taxon>Ecdysozoa</taxon>
        <taxon>Arthropoda</taxon>
        <taxon>Hexapoda</taxon>
        <taxon>Insecta</taxon>
        <taxon>Pterygota</taxon>
        <taxon>Neoptera</taxon>
        <taxon>Endopterygota</taxon>
        <taxon>Coleoptera</taxon>
        <taxon>Polyphaga</taxon>
        <taxon>Elateriformia</taxon>
        <taxon>Elateroidea</taxon>
        <taxon>Lampyridae</taxon>
        <taxon>Lampyrinae</taxon>
        <taxon>Pyrocoelia</taxon>
    </lineage>
</organism>
<accession>A0AAN7V5Z5</accession>
<dbReference type="EMBL" id="JAVRBK010000010">
    <property type="protein sequence ID" value="KAK5638024.1"/>
    <property type="molecule type" value="Genomic_DNA"/>
</dbReference>
<comment type="caution">
    <text evidence="1">The sequence shown here is derived from an EMBL/GenBank/DDBJ whole genome shotgun (WGS) entry which is preliminary data.</text>
</comment>
<dbReference type="Pfam" id="PF01395">
    <property type="entry name" value="PBP_GOBP"/>
    <property type="match status" value="1"/>
</dbReference>
<gene>
    <name evidence="1" type="ORF">RI129_012319</name>
</gene>
<dbReference type="InterPro" id="IPR036728">
    <property type="entry name" value="PBP_GOBP_sf"/>
</dbReference>
<evidence type="ECO:0000313" key="2">
    <source>
        <dbReference type="Proteomes" id="UP001329430"/>
    </source>
</evidence>